<keyword evidence="3" id="KW-1185">Reference proteome</keyword>
<feature type="non-terminal residue" evidence="2">
    <location>
        <position position="316"/>
    </location>
</feature>
<dbReference type="AlphaFoldDB" id="A0A9N9IAA5"/>
<dbReference type="EMBL" id="CAJVPS010028735">
    <property type="protein sequence ID" value="CAG8727172.1"/>
    <property type="molecule type" value="Genomic_DNA"/>
</dbReference>
<dbReference type="InterPro" id="IPR013761">
    <property type="entry name" value="SAM/pointed_sf"/>
</dbReference>
<dbReference type="Proteomes" id="UP000789508">
    <property type="component" value="Unassembled WGS sequence"/>
</dbReference>
<evidence type="ECO:0000313" key="2">
    <source>
        <dbReference type="EMBL" id="CAG8727172.1"/>
    </source>
</evidence>
<comment type="caution">
    <text evidence="2">The sequence shown here is derived from an EMBL/GenBank/DDBJ whole genome shotgun (WGS) entry which is preliminary data.</text>
</comment>
<evidence type="ECO:0000256" key="1">
    <source>
        <dbReference type="SAM" id="MobiDB-lite"/>
    </source>
</evidence>
<sequence length="316" mass="35828">ITPIKEWTCVNIVEYYRKEHIKRELSKILDSVKKDLIKVADANSDFDMTRKVKAQEIIDTWEGAGTLIEVLNSLGGAGTLSFTVVTSTHSRDWSSPVKEKKSKYNSTRISRKINMIRKKQQLSAIKNSVIQVDIFQNQFNEDSRKRSMESRDSDDDQSDDETLIVKKNKACEVSLLPSVEEISKITSTQDLIDRLRKTNIGLTDDDFKILNVHGITGRTFLLLTEEKLESRGVKLGPAMSIAYSVNKIREQKLSVNKPGADEVEDVSDTPPQAIIKSTFDQEKFREEIVSEVRAEICALIKTFKNDLRDLLANTQS</sequence>
<evidence type="ECO:0000313" key="3">
    <source>
        <dbReference type="Proteomes" id="UP000789508"/>
    </source>
</evidence>
<gene>
    <name evidence="2" type="ORF">ALEPTO_LOCUS12492</name>
</gene>
<organism evidence="2 3">
    <name type="scientific">Ambispora leptoticha</name>
    <dbReference type="NCBI Taxonomy" id="144679"/>
    <lineage>
        <taxon>Eukaryota</taxon>
        <taxon>Fungi</taxon>
        <taxon>Fungi incertae sedis</taxon>
        <taxon>Mucoromycota</taxon>
        <taxon>Glomeromycotina</taxon>
        <taxon>Glomeromycetes</taxon>
        <taxon>Archaeosporales</taxon>
        <taxon>Ambisporaceae</taxon>
        <taxon>Ambispora</taxon>
    </lineage>
</organism>
<feature type="region of interest" description="Disordered" evidence="1">
    <location>
        <begin position="141"/>
        <end position="161"/>
    </location>
</feature>
<dbReference type="Gene3D" id="1.10.150.50">
    <property type="entry name" value="Transcription Factor, Ets-1"/>
    <property type="match status" value="1"/>
</dbReference>
<reference evidence="2" key="1">
    <citation type="submission" date="2021-06" db="EMBL/GenBank/DDBJ databases">
        <authorList>
            <person name="Kallberg Y."/>
            <person name="Tangrot J."/>
            <person name="Rosling A."/>
        </authorList>
    </citation>
    <scope>NUCLEOTIDE SEQUENCE</scope>
    <source>
        <strain evidence="2">FL130A</strain>
    </source>
</reference>
<name>A0A9N9IAA5_9GLOM</name>
<feature type="compositionally biased region" description="Basic and acidic residues" evidence="1">
    <location>
        <begin position="141"/>
        <end position="151"/>
    </location>
</feature>
<feature type="compositionally biased region" description="Acidic residues" evidence="1">
    <location>
        <begin position="152"/>
        <end position="161"/>
    </location>
</feature>
<proteinExistence type="predicted"/>
<accession>A0A9N9IAA5</accession>
<protein>
    <submittedName>
        <fullName evidence="2">13638_t:CDS:1</fullName>
    </submittedName>
</protein>
<dbReference type="OrthoDB" id="2362561at2759"/>